<accession>A0A382YHM7</accession>
<dbReference type="SUPFAM" id="SSF53187">
    <property type="entry name" value="Zn-dependent exopeptidases"/>
    <property type="match status" value="1"/>
</dbReference>
<dbReference type="EMBL" id="UINC01175929">
    <property type="protein sequence ID" value="SVD82817.1"/>
    <property type="molecule type" value="Genomic_DNA"/>
</dbReference>
<dbReference type="PANTHER" id="PTHR12147">
    <property type="entry name" value="METALLOPEPTIDASE M28 FAMILY MEMBER"/>
    <property type="match status" value="1"/>
</dbReference>
<name>A0A382YHM7_9ZZZZ</name>
<gene>
    <name evidence="2" type="ORF">METZ01_LOCUS435671</name>
</gene>
<proteinExistence type="predicted"/>
<dbReference type="InterPro" id="IPR045175">
    <property type="entry name" value="M28_fam"/>
</dbReference>
<dbReference type="Gene3D" id="3.40.630.10">
    <property type="entry name" value="Zn peptidases"/>
    <property type="match status" value="1"/>
</dbReference>
<feature type="non-terminal residue" evidence="2">
    <location>
        <position position="1"/>
    </location>
</feature>
<dbReference type="PANTHER" id="PTHR12147:SF26">
    <property type="entry name" value="PEPTIDASE M28 DOMAIN-CONTAINING PROTEIN"/>
    <property type="match status" value="1"/>
</dbReference>
<organism evidence="2">
    <name type="scientific">marine metagenome</name>
    <dbReference type="NCBI Taxonomy" id="408172"/>
    <lineage>
        <taxon>unclassified sequences</taxon>
        <taxon>metagenomes</taxon>
        <taxon>ecological metagenomes</taxon>
    </lineage>
</organism>
<dbReference type="AlphaFoldDB" id="A0A382YHM7"/>
<reference evidence="2" key="1">
    <citation type="submission" date="2018-05" db="EMBL/GenBank/DDBJ databases">
        <authorList>
            <person name="Lanie J.A."/>
            <person name="Ng W.-L."/>
            <person name="Kazmierczak K.M."/>
            <person name="Andrzejewski T.M."/>
            <person name="Davidsen T.M."/>
            <person name="Wayne K.J."/>
            <person name="Tettelin H."/>
            <person name="Glass J.I."/>
            <person name="Rusch D."/>
            <person name="Podicherti R."/>
            <person name="Tsui H.-C.T."/>
            <person name="Winkler M.E."/>
        </authorList>
    </citation>
    <scope>NUCLEOTIDE SEQUENCE</scope>
</reference>
<dbReference type="Pfam" id="PF04389">
    <property type="entry name" value="Peptidase_M28"/>
    <property type="match status" value="1"/>
</dbReference>
<dbReference type="InterPro" id="IPR007484">
    <property type="entry name" value="Peptidase_M28"/>
</dbReference>
<sequence>TTSRHRRVDSWNVIARLEGSDPVLRDEHVVYVAHVDHFGIGVEVDGDAIYNGAHDNASGTSIVLEIARAFTSLPTRPRRSVLFLIATAEEWGLLGSDYFVENPTMPGSSLVASFSLDMPFLFHPLRDIVPYGAEHSTLASPVRAASEHLGLAIGPDPIPEQVLFIRSDHFSFVRRGIPSLFIKSGFETGDPTLDGGAINTAFRQNLYHTPFDEVDQGFDFEAGAAHARVNFLTGYIIAQETARPTWNPGDFFGELFGGN</sequence>
<protein>
    <recommendedName>
        <fullName evidence="1">Peptidase M28 domain-containing protein</fullName>
    </recommendedName>
</protein>
<evidence type="ECO:0000259" key="1">
    <source>
        <dbReference type="Pfam" id="PF04389"/>
    </source>
</evidence>
<feature type="domain" description="Peptidase M28" evidence="1">
    <location>
        <begin position="12"/>
        <end position="221"/>
    </location>
</feature>
<dbReference type="GO" id="GO:0008235">
    <property type="term" value="F:metalloexopeptidase activity"/>
    <property type="evidence" value="ECO:0007669"/>
    <property type="project" value="InterPro"/>
</dbReference>
<dbReference type="GO" id="GO:0006508">
    <property type="term" value="P:proteolysis"/>
    <property type="evidence" value="ECO:0007669"/>
    <property type="project" value="InterPro"/>
</dbReference>
<evidence type="ECO:0000313" key="2">
    <source>
        <dbReference type="EMBL" id="SVD82817.1"/>
    </source>
</evidence>